<comment type="subcellular location">
    <subcellularLocation>
        <location evidence="1 6">Cell membrane</location>
        <topology evidence="1 6">Multi-pass membrane protein</topology>
    </subcellularLocation>
</comment>
<dbReference type="InterPro" id="IPR051204">
    <property type="entry name" value="ABC_transp_perm/SBD"/>
</dbReference>
<evidence type="ECO:0000256" key="5">
    <source>
        <dbReference type="ARBA" id="ARBA00023136"/>
    </source>
</evidence>
<evidence type="ECO:0000313" key="8">
    <source>
        <dbReference type="EMBL" id="MPV85427.1"/>
    </source>
</evidence>
<sequence length="233" mass="25364">MGLIGLFVWLMFYMPTLAPWFAHWFPDVPEPIYQRESFVRLTMAHLLLVASASIFAIIVGMGAGIVVTRPWGKDFEPLVSACSAIGQTFPPAAVLAIAVPVAGFGFWPALIALVLYGLLPIVENTIRGLNSIRPIVIESARAMGMDGWQRLWQIELPLAWPIIMAGIRVSVMINMGTATIGSTVGALSLGTPIIAGLVNYNMAFVIQGTILVSLMAIILDRLFERLTQKKRSA</sequence>
<evidence type="ECO:0000256" key="6">
    <source>
        <dbReference type="RuleBase" id="RU363032"/>
    </source>
</evidence>
<evidence type="ECO:0000313" key="9">
    <source>
        <dbReference type="Proteomes" id="UP000471298"/>
    </source>
</evidence>
<keyword evidence="9" id="KW-1185">Reference proteome</keyword>
<feature type="transmembrane region" description="Helical" evidence="6">
    <location>
        <begin position="46"/>
        <end position="72"/>
    </location>
</feature>
<reference evidence="8 9" key="1">
    <citation type="submission" date="2019-10" db="EMBL/GenBank/DDBJ databases">
        <title>Cardiobacteriales fam. a chemoheterotrophic member of the order Cardiobacteriales, and proposal of Cardiobacteriales fam. nov.</title>
        <authorList>
            <person name="Wang C."/>
        </authorList>
    </citation>
    <scope>NUCLEOTIDE SEQUENCE [LARGE SCALE GENOMIC DNA]</scope>
    <source>
        <strain evidence="8 9">ML27</strain>
    </source>
</reference>
<protein>
    <submittedName>
        <fullName evidence="8">ABC transporter permease subunit</fullName>
    </submittedName>
</protein>
<comment type="similarity">
    <text evidence="6">Belongs to the binding-protein-dependent transport system permease family.</text>
</comment>
<keyword evidence="5 6" id="KW-0472">Membrane</keyword>
<feature type="transmembrane region" description="Helical" evidence="6">
    <location>
        <begin position="6"/>
        <end position="25"/>
    </location>
</feature>
<dbReference type="PANTHER" id="PTHR30177">
    <property type="entry name" value="GLYCINE BETAINE/L-PROLINE TRANSPORT SYSTEM PERMEASE PROTEIN PROW"/>
    <property type="match status" value="1"/>
</dbReference>
<dbReference type="GO" id="GO:0055085">
    <property type="term" value="P:transmembrane transport"/>
    <property type="evidence" value="ECO:0007669"/>
    <property type="project" value="InterPro"/>
</dbReference>
<dbReference type="AlphaFoldDB" id="A0A6N7EWE3"/>
<dbReference type="InterPro" id="IPR000515">
    <property type="entry name" value="MetI-like"/>
</dbReference>
<dbReference type="InterPro" id="IPR035906">
    <property type="entry name" value="MetI-like_sf"/>
</dbReference>
<dbReference type="Proteomes" id="UP000471298">
    <property type="component" value="Unassembled WGS sequence"/>
</dbReference>
<dbReference type="SUPFAM" id="SSF161098">
    <property type="entry name" value="MetI-like"/>
    <property type="match status" value="1"/>
</dbReference>
<dbReference type="InParanoid" id="A0A6N7EWE3"/>
<keyword evidence="3 6" id="KW-0812">Transmembrane</keyword>
<feature type="domain" description="ABC transmembrane type-1" evidence="7">
    <location>
        <begin position="42"/>
        <end position="223"/>
    </location>
</feature>
<dbReference type="PROSITE" id="PS50928">
    <property type="entry name" value="ABC_TM1"/>
    <property type="match status" value="1"/>
</dbReference>
<dbReference type="RefSeq" id="WP_152808678.1">
    <property type="nucleotide sequence ID" value="NZ_WHNW01000001.1"/>
</dbReference>
<dbReference type="Pfam" id="PF00528">
    <property type="entry name" value="BPD_transp_1"/>
    <property type="match status" value="1"/>
</dbReference>
<dbReference type="Gene3D" id="1.10.3720.10">
    <property type="entry name" value="MetI-like"/>
    <property type="match status" value="1"/>
</dbReference>
<dbReference type="FunFam" id="1.10.3720.10:FF:000001">
    <property type="entry name" value="Glycine betaine ABC transporter, permease"/>
    <property type="match status" value="1"/>
</dbReference>
<keyword evidence="4 6" id="KW-1133">Transmembrane helix</keyword>
<accession>A0A6N7EWE3</accession>
<comment type="caution">
    <text evidence="8">The sequence shown here is derived from an EMBL/GenBank/DDBJ whole genome shotgun (WGS) entry which is preliminary data.</text>
</comment>
<evidence type="ECO:0000256" key="2">
    <source>
        <dbReference type="ARBA" id="ARBA00022448"/>
    </source>
</evidence>
<name>A0A6N7EWE3_9GAMM</name>
<dbReference type="GO" id="GO:0031460">
    <property type="term" value="P:glycine betaine transport"/>
    <property type="evidence" value="ECO:0007669"/>
    <property type="project" value="UniProtKB-ARBA"/>
</dbReference>
<evidence type="ECO:0000256" key="3">
    <source>
        <dbReference type="ARBA" id="ARBA00022692"/>
    </source>
</evidence>
<dbReference type="PANTHER" id="PTHR30177:SF32">
    <property type="entry name" value="GLYCINE BETAINE UPTAKE SYSTEM PERMEASE PROTEIN YEHW"/>
    <property type="match status" value="1"/>
</dbReference>
<proteinExistence type="inferred from homology"/>
<feature type="transmembrane region" description="Helical" evidence="6">
    <location>
        <begin position="92"/>
        <end position="119"/>
    </location>
</feature>
<evidence type="ECO:0000256" key="4">
    <source>
        <dbReference type="ARBA" id="ARBA00022989"/>
    </source>
</evidence>
<feature type="transmembrane region" description="Helical" evidence="6">
    <location>
        <begin position="200"/>
        <end position="223"/>
    </location>
</feature>
<keyword evidence="2 6" id="KW-0813">Transport</keyword>
<evidence type="ECO:0000256" key="1">
    <source>
        <dbReference type="ARBA" id="ARBA00004651"/>
    </source>
</evidence>
<dbReference type="FunCoup" id="A0A6N7EWE3">
    <property type="interactions" value="77"/>
</dbReference>
<gene>
    <name evidence="8" type="ORF">GCU85_01590</name>
</gene>
<dbReference type="GO" id="GO:0005886">
    <property type="term" value="C:plasma membrane"/>
    <property type="evidence" value="ECO:0007669"/>
    <property type="project" value="UniProtKB-SubCell"/>
</dbReference>
<dbReference type="CDD" id="cd06261">
    <property type="entry name" value="TM_PBP2"/>
    <property type="match status" value="1"/>
</dbReference>
<dbReference type="EMBL" id="WHNW01000001">
    <property type="protein sequence ID" value="MPV85427.1"/>
    <property type="molecule type" value="Genomic_DNA"/>
</dbReference>
<organism evidence="8 9">
    <name type="scientific">Ostreibacterium oceani</name>
    <dbReference type="NCBI Taxonomy" id="2654998"/>
    <lineage>
        <taxon>Bacteria</taxon>
        <taxon>Pseudomonadati</taxon>
        <taxon>Pseudomonadota</taxon>
        <taxon>Gammaproteobacteria</taxon>
        <taxon>Cardiobacteriales</taxon>
        <taxon>Ostreibacteriaceae</taxon>
        <taxon>Ostreibacterium</taxon>
    </lineage>
</organism>
<evidence type="ECO:0000259" key="7">
    <source>
        <dbReference type="PROSITE" id="PS50928"/>
    </source>
</evidence>